<dbReference type="Proteomes" id="UP000008177">
    <property type="component" value="Unplaced contigs"/>
</dbReference>
<accession>G2YQQ6</accession>
<organism evidence="2 3">
    <name type="scientific">Botryotinia fuckeliana (strain T4)</name>
    <name type="common">Noble rot fungus</name>
    <name type="synonym">Botrytis cinerea</name>
    <dbReference type="NCBI Taxonomy" id="999810"/>
    <lineage>
        <taxon>Eukaryota</taxon>
        <taxon>Fungi</taxon>
        <taxon>Dikarya</taxon>
        <taxon>Ascomycota</taxon>
        <taxon>Pezizomycotina</taxon>
        <taxon>Leotiomycetes</taxon>
        <taxon>Helotiales</taxon>
        <taxon>Sclerotiniaceae</taxon>
        <taxon>Botrytis</taxon>
    </lineage>
</organism>
<reference evidence="3" key="1">
    <citation type="journal article" date="2011" name="PLoS Genet.">
        <title>Genomic analysis of the necrotrophic fungal pathogens Sclerotinia sclerotiorum and Botrytis cinerea.</title>
        <authorList>
            <person name="Amselem J."/>
            <person name="Cuomo C.A."/>
            <person name="van Kan J.A."/>
            <person name="Viaud M."/>
            <person name="Benito E.P."/>
            <person name="Couloux A."/>
            <person name="Coutinho P.M."/>
            <person name="de Vries R.P."/>
            <person name="Dyer P.S."/>
            <person name="Fillinger S."/>
            <person name="Fournier E."/>
            <person name="Gout L."/>
            <person name="Hahn M."/>
            <person name="Kohn L."/>
            <person name="Lapalu N."/>
            <person name="Plummer K.M."/>
            <person name="Pradier J.M."/>
            <person name="Quevillon E."/>
            <person name="Sharon A."/>
            <person name="Simon A."/>
            <person name="ten Have A."/>
            <person name="Tudzynski B."/>
            <person name="Tudzynski P."/>
            <person name="Wincker P."/>
            <person name="Andrew M."/>
            <person name="Anthouard V."/>
            <person name="Beever R.E."/>
            <person name="Beffa R."/>
            <person name="Benoit I."/>
            <person name="Bouzid O."/>
            <person name="Brault B."/>
            <person name="Chen Z."/>
            <person name="Choquer M."/>
            <person name="Collemare J."/>
            <person name="Cotton P."/>
            <person name="Danchin E.G."/>
            <person name="Da Silva C."/>
            <person name="Gautier A."/>
            <person name="Giraud C."/>
            <person name="Giraud T."/>
            <person name="Gonzalez C."/>
            <person name="Grossetete S."/>
            <person name="Guldener U."/>
            <person name="Henrissat B."/>
            <person name="Howlett B.J."/>
            <person name="Kodira C."/>
            <person name="Kretschmer M."/>
            <person name="Lappartient A."/>
            <person name="Leroch M."/>
            <person name="Levis C."/>
            <person name="Mauceli E."/>
            <person name="Neuveglise C."/>
            <person name="Oeser B."/>
            <person name="Pearson M."/>
            <person name="Poulain J."/>
            <person name="Poussereau N."/>
            <person name="Quesneville H."/>
            <person name="Rascle C."/>
            <person name="Schumacher J."/>
            <person name="Segurens B."/>
            <person name="Sexton A."/>
            <person name="Silva E."/>
            <person name="Sirven C."/>
            <person name="Soanes D.M."/>
            <person name="Talbot N.J."/>
            <person name="Templeton M."/>
            <person name="Yandava C."/>
            <person name="Yarden O."/>
            <person name="Zeng Q."/>
            <person name="Rollins J.A."/>
            <person name="Lebrun M.H."/>
            <person name="Dickman M."/>
        </authorList>
    </citation>
    <scope>NUCLEOTIDE SEQUENCE [LARGE SCALE GENOMIC DNA]</scope>
    <source>
        <strain evidence="3">T4</strain>
    </source>
</reference>
<name>G2YQQ6_BOTF4</name>
<evidence type="ECO:0000313" key="2">
    <source>
        <dbReference type="EMBL" id="CCD53954.1"/>
    </source>
</evidence>
<sequence length="137" mass="15469">MTFDLSVDFFPESLLDIYPYCFINLAKLFNNERRNTHFVKWKNEQLPSHEISTFSEQLLNNTSLEDKQTSQKCANPSKPFPAAATPATGSTDATTLVASTSNPPLVPTTIGILFARTMSAADARRMRRSRRDRRLRG</sequence>
<dbReference type="InParanoid" id="G2YQQ6"/>
<evidence type="ECO:0000256" key="1">
    <source>
        <dbReference type="SAM" id="MobiDB-lite"/>
    </source>
</evidence>
<dbReference type="EMBL" id="FQ790349">
    <property type="protein sequence ID" value="CCD53954.1"/>
    <property type="molecule type" value="Genomic_DNA"/>
</dbReference>
<proteinExistence type="predicted"/>
<dbReference type="AlphaFoldDB" id="G2YQQ6"/>
<feature type="compositionally biased region" description="Polar residues" evidence="1">
    <location>
        <begin position="87"/>
        <end position="100"/>
    </location>
</feature>
<protein>
    <submittedName>
        <fullName evidence="2">Uncharacterized protein</fullName>
    </submittedName>
</protein>
<feature type="region of interest" description="Disordered" evidence="1">
    <location>
        <begin position="65"/>
        <end position="100"/>
    </location>
</feature>
<dbReference type="HOGENOM" id="CLU_1864817_0_0_1"/>
<gene>
    <name evidence="2" type="ORF">BofuT4_P131340.1</name>
</gene>
<evidence type="ECO:0000313" key="3">
    <source>
        <dbReference type="Proteomes" id="UP000008177"/>
    </source>
</evidence>